<dbReference type="InterPro" id="IPR017896">
    <property type="entry name" value="4Fe4S_Fe-S-bd"/>
</dbReference>
<comment type="cofactor">
    <cofactor evidence="2 9">
        <name>[4Fe-4S] cluster</name>
        <dbReference type="ChEBI" id="CHEBI:49883"/>
    </cofactor>
</comment>
<evidence type="ECO:0000256" key="5">
    <source>
        <dbReference type="ARBA" id="ARBA00022723"/>
    </source>
</evidence>
<dbReference type="PROSITE" id="PS00198">
    <property type="entry name" value="4FE4S_FER_1"/>
    <property type="match status" value="1"/>
</dbReference>
<evidence type="ECO:0000259" key="10">
    <source>
        <dbReference type="PROSITE" id="PS51379"/>
    </source>
</evidence>
<dbReference type="PROSITE" id="PS51379">
    <property type="entry name" value="4FE4S_FER_2"/>
    <property type="match status" value="2"/>
</dbReference>
<sequence length="109" mass="12017">MGILPVMEITDRLEAYPTSGDTKMTMVVTQPCIGCKDKACLPVCPVECFSTSEDEPMVYIDPDECIDCGACVPECPTEAIFYEDDVPDQWKGFIKTNAKISQECPSAHE</sequence>
<dbReference type="Gene3D" id="3.30.70.20">
    <property type="match status" value="1"/>
</dbReference>
<evidence type="ECO:0000256" key="1">
    <source>
        <dbReference type="ARBA" id="ARBA00001927"/>
    </source>
</evidence>
<keyword evidence="4 9" id="KW-0004">4Fe-4S</keyword>
<keyword evidence="5 9" id="KW-0479">Metal-binding</keyword>
<comment type="cofactor">
    <cofactor evidence="1">
        <name>[3Fe-4S] cluster</name>
        <dbReference type="ChEBI" id="CHEBI:21137"/>
    </cofactor>
</comment>
<evidence type="ECO:0000256" key="2">
    <source>
        <dbReference type="ARBA" id="ARBA00001966"/>
    </source>
</evidence>
<keyword evidence="7 9" id="KW-0408">Iron</keyword>
<dbReference type="EMBL" id="SJPK01000001">
    <property type="protein sequence ID" value="TWT74876.1"/>
    <property type="molecule type" value="Genomic_DNA"/>
</dbReference>
<keyword evidence="12" id="KW-1185">Reference proteome</keyword>
<organism evidence="11 12">
    <name type="scientific">Allorhodopirellula solitaria</name>
    <dbReference type="NCBI Taxonomy" id="2527987"/>
    <lineage>
        <taxon>Bacteria</taxon>
        <taxon>Pseudomonadati</taxon>
        <taxon>Planctomycetota</taxon>
        <taxon>Planctomycetia</taxon>
        <taxon>Pirellulales</taxon>
        <taxon>Pirellulaceae</taxon>
        <taxon>Allorhodopirellula</taxon>
    </lineage>
</organism>
<accession>A0A5C5YJ26</accession>
<evidence type="ECO:0000256" key="7">
    <source>
        <dbReference type="ARBA" id="ARBA00023004"/>
    </source>
</evidence>
<name>A0A5C5YJ26_9BACT</name>
<evidence type="ECO:0000256" key="3">
    <source>
        <dbReference type="ARBA" id="ARBA00022448"/>
    </source>
</evidence>
<comment type="function">
    <text evidence="9">Ferredoxins are iron-sulfur proteins that transfer electrons in a wide variety of metabolic reactions.</text>
</comment>
<dbReference type="PANTHER" id="PTHR42859:SF2">
    <property type="entry name" value="FERREDOXIN"/>
    <property type="match status" value="1"/>
</dbReference>
<keyword evidence="8 9" id="KW-0411">Iron-sulfur</keyword>
<evidence type="ECO:0000313" key="11">
    <source>
        <dbReference type="EMBL" id="TWT74876.1"/>
    </source>
</evidence>
<dbReference type="GO" id="GO:0046872">
    <property type="term" value="F:metal ion binding"/>
    <property type="evidence" value="ECO:0007669"/>
    <property type="project" value="UniProtKB-UniRule"/>
</dbReference>
<reference evidence="11 12" key="1">
    <citation type="submission" date="2019-02" db="EMBL/GenBank/DDBJ databases">
        <title>Deep-cultivation of Planctomycetes and their phenomic and genomic characterization uncovers novel biology.</title>
        <authorList>
            <person name="Wiegand S."/>
            <person name="Jogler M."/>
            <person name="Boedeker C."/>
            <person name="Pinto D."/>
            <person name="Vollmers J."/>
            <person name="Rivas-Marin E."/>
            <person name="Kohn T."/>
            <person name="Peeters S.H."/>
            <person name="Heuer A."/>
            <person name="Rast P."/>
            <person name="Oberbeckmann S."/>
            <person name="Bunk B."/>
            <person name="Jeske O."/>
            <person name="Meyerdierks A."/>
            <person name="Storesund J.E."/>
            <person name="Kallscheuer N."/>
            <person name="Luecker S."/>
            <person name="Lage O.M."/>
            <person name="Pohl T."/>
            <person name="Merkel B.J."/>
            <person name="Hornburger P."/>
            <person name="Mueller R.-W."/>
            <person name="Bruemmer F."/>
            <person name="Labrenz M."/>
            <person name="Spormann A.M."/>
            <person name="Op Den Camp H."/>
            <person name="Overmann J."/>
            <person name="Amann R."/>
            <person name="Jetten M.S.M."/>
            <person name="Mascher T."/>
            <person name="Medema M.H."/>
            <person name="Devos D.P."/>
            <person name="Kaster A.-K."/>
            <person name="Ovreas L."/>
            <person name="Rohde M."/>
            <person name="Galperin M.Y."/>
            <person name="Jogler C."/>
        </authorList>
    </citation>
    <scope>NUCLEOTIDE SEQUENCE [LARGE SCALE GENOMIC DNA]</scope>
    <source>
        <strain evidence="11 12">CA85</strain>
    </source>
</reference>
<keyword evidence="6 9" id="KW-0249">Electron transport</keyword>
<comment type="caution">
    <text evidence="11">The sequence shown here is derived from an EMBL/GenBank/DDBJ whole genome shotgun (WGS) entry which is preliminary data.</text>
</comment>
<evidence type="ECO:0000256" key="8">
    <source>
        <dbReference type="ARBA" id="ARBA00023014"/>
    </source>
</evidence>
<evidence type="ECO:0000313" key="12">
    <source>
        <dbReference type="Proteomes" id="UP000318053"/>
    </source>
</evidence>
<feature type="domain" description="4Fe-4S ferredoxin-type" evidence="10">
    <location>
        <begin position="23"/>
        <end position="54"/>
    </location>
</feature>
<dbReference type="Pfam" id="PF00037">
    <property type="entry name" value="Fer4"/>
    <property type="match status" value="1"/>
</dbReference>
<gene>
    <name evidence="11" type="primary">fdxA</name>
    <name evidence="11" type="ORF">CA85_01620</name>
</gene>
<dbReference type="AlphaFoldDB" id="A0A5C5YJ26"/>
<dbReference type="PRINTS" id="PR00354">
    <property type="entry name" value="7FE8SFRDOXIN"/>
</dbReference>
<dbReference type="SUPFAM" id="SSF54862">
    <property type="entry name" value="4Fe-4S ferredoxins"/>
    <property type="match status" value="1"/>
</dbReference>
<dbReference type="PANTHER" id="PTHR42859">
    <property type="entry name" value="OXIDOREDUCTASE"/>
    <property type="match status" value="1"/>
</dbReference>
<dbReference type="InterPro" id="IPR000813">
    <property type="entry name" value="7Fe_ferredoxin"/>
</dbReference>
<dbReference type="GO" id="GO:0051539">
    <property type="term" value="F:4 iron, 4 sulfur cluster binding"/>
    <property type="evidence" value="ECO:0007669"/>
    <property type="project" value="UniProtKB-UniRule"/>
</dbReference>
<dbReference type="InterPro" id="IPR050294">
    <property type="entry name" value="RnfB_subfamily"/>
</dbReference>
<evidence type="ECO:0000256" key="6">
    <source>
        <dbReference type="ARBA" id="ARBA00022982"/>
    </source>
</evidence>
<proteinExistence type="predicted"/>
<evidence type="ECO:0000256" key="9">
    <source>
        <dbReference type="RuleBase" id="RU365098"/>
    </source>
</evidence>
<keyword evidence="3 9" id="KW-0813">Transport</keyword>
<dbReference type="InterPro" id="IPR017900">
    <property type="entry name" value="4Fe4S_Fe_S_CS"/>
</dbReference>
<feature type="domain" description="4Fe-4S ferredoxin-type" evidence="10">
    <location>
        <begin position="56"/>
        <end position="85"/>
    </location>
</feature>
<evidence type="ECO:0000256" key="4">
    <source>
        <dbReference type="ARBA" id="ARBA00022485"/>
    </source>
</evidence>
<dbReference type="GO" id="GO:0009055">
    <property type="term" value="F:electron transfer activity"/>
    <property type="evidence" value="ECO:0007669"/>
    <property type="project" value="UniProtKB-UniRule"/>
</dbReference>
<dbReference type="Proteomes" id="UP000318053">
    <property type="component" value="Unassembled WGS sequence"/>
</dbReference>
<protein>
    <recommendedName>
        <fullName evidence="9">Ferredoxin</fullName>
    </recommendedName>
</protein>